<dbReference type="AlphaFoldDB" id="A0A225D0J9"/>
<dbReference type="Proteomes" id="UP000214646">
    <property type="component" value="Unassembled WGS sequence"/>
</dbReference>
<protein>
    <submittedName>
        <fullName evidence="1">Uncharacterized protein</fullName>
    </submittedName>
</protein>
<accession>A0A225D0J9</accession>
<evidence type="ECO:0000313" key="1">
    <source>
        <dbReference type="EMBL" id="OWK35032.1"/>
    </source>
</evidence>
<organism evidence="1 2">
    <name type="scientific">Fimbriiglobus ruber</name>
    <dbReference type="NCBI Taxonomy" id="1908690"/>
    <lineage>
        <taxon>Bacteria</taxon>
        <taxon>Pseudomonadati</taxon>
        <taxon>Planctomycetota</taxon>
        <taxon>Planctomycetia</taxon>
        <taxon>Gemmatales</taxon>
        <taxon>Gemmataceae</taxon>
        <taxon>Fimbriiglobus</taxon>
    </lineage>
</organism>
<keyword evidence="2" id="KW-1185">Reference proteome</keyword>
<dbReference type="EMBL" id="NIDE01000019">
    <property type="protein sequence ID" value="OWK35032.1"/>
    <property type="molecule type" value="Genomic_DNA"/>
</dbReference>
<reference evidence="2" key="1">
    <citation type="submission" date="2017-06" db="EMBL/GenBank/DDBJ databases">
        <title>Genome analysis of Fimbriiglobus ruber SP5, the first member of the order Planctomycetales with confirmed chitinolytic capability.</title>
        <authorList>
            <person name="Ravin N.V."/>
            <person name="Rakitin A.L."/>
            <person name="Ivanova A.A."/>
            <person name="Beletsky A.V."/>
            <person name="Kulichevskaya I.S."/>
            <person name="Mardanov A.V."/>
            <person name="Dedysh S.N."/>
        </authorList>
    </citation>
    <scope>NUCLEOTIDE SEQUENCE [LARGE SCALE GENOMIC DNA]</scope>
    <source>
        <strain evidence="2">SP5</strain>
    </source>
</reference>
<comment type="caution">
    <text evidence="1">The sequence shown here is derived from an EMBL/GenBank/DDBJ whole genome shotgun (WGS) entry which is preliminary data.</text>
</comment>
<name>A0A225D0J9_9BACT</name>
<evidence type="ECO:0000313" key="2">
    <source>
        <dbReference type="Proteomes" id="UP000214646"/>
    </source>
</evidence>
<proteinExistence type="predicted"/>
<sequence length="50" mass="5406">MLIGPGQVRRPAHLTWTNMHIKAFGTRYATAEIGLWAKVAGACNLPSVLS</sequence>
<gene>
    <name evidence="1" type="ORF">FRUB_09874</name>
</gene>